<dbReference type="GO" id="GO:0003677">
    <property type="term" value="F:DNA binding"/>
    <property type="evidence" value="ECO:0007669"/>
    <property type="project" value="InterPro"/>
</dbReference>
<evidence type="ECO:0000256" key="2">
    <source>
        <dbReference type="ARBA" id="ARBA00023163"/>
    </source>
</evidence>
<dbReference type="PANTHER" id="PTHR12802:SF155">
    <property type="entry name" value="DEUBIQUITINASE MYSM1"/>
    <property type="match status" value="1"/>
</dbReference>
<dbReference type="PROSITE" id="PS50090">
    <property type="entry name" value="MYB_LIKE"/>
    <property type="match status" value="1"/>
</dbReference>
<dbReference type="eggNOG" id="ENOG502S6N2">
    <property type="taxonomic scope" value="Eukaryota"/>
</dbReference>
<dbReference type="InterPro" id="IPR017930">
    <property type="entry name" value="Myb_dom"/>
</dbReference>
<evidence type="ECO:0000256" key="3">
    <source>
        <dbReference type="ARBA" id="ARBA00023242"/>
    </source>
</evidence>
<name>T0QG58_SAPDV</name>
<keyword evidence="7" id="KW-1185">Reference proteome</keyword>
<dbReference type="EMBL" id="JH767163">
    <property type="protein sequence ID" value="EQC32585.1"/>
    <property type="molecule type" value="Genomic_DNA"/>
</dbReference>
<evidence type="ECO:0000256" key="1">
    <source>
        <dbReference type="ARBA" id="ARBA00023015"/>
    </source>
</evidence>
<feature type="domain" description="HTH myb-type" evidence="5">
    <location>
        <begin position="26"/>
        <end position="75"/>
    </location>
</feature>
<dbReference type="SUPFAM" id="SSF46689">
    <property type="entry name" value="Homeodomain-like"/>
    <property type="match status" value="1"/>
</dbReference>
<accession>T0QG58</accession>
<dbReference type="Pfam" id="PF00249">
    <property type="entry name" value="Myb_DNA-binding"/>
    <property type="match status" value="1"/>
</dbReference>
<evidence type="ECO:0000259" key="4">
    <source>
        <dbReference type="PROSITE" id="PS50090"/>
    </source>
</evidence>
<keyword evidence="2" id="KW-0804">Transcription</keyword>
<dbReference type="InParanoid" id="T0QG58"/>
<dbReference type="Proteomes" id="UP000030762">
    <property type="component" value="Unassembled WGS sequence"/>
</dbReference>
<protein>
    <submittedName>
        <fullName evidence="6">Uncharacterized protein</fullName>
    </submittedName>
</protein>
<dbReference type="VEuPathDB" id="FungiDB:SDRG_09902"/>
<dbReference type="InterPro" id="IPR009057">
    <property type="entry name" value="Homeodomain-like_sf"/>
</dbReference>
<feature type="domain" description="Myb-like" evidence="4">
    <location>
        <begin position="26"/>
        <end position="71"/>
    </location>
</feature>
<dbReference type="OMA" id="MEAVYNE"/>
<organism evidence="6 7">
    <name type="scientific">Saprolegnia diclina (strain VS20)</name>
    <dbReference type="NCBI Taxonomy" id="1156394"/>
    <lineage>
        <taxon>Eukaryota</taxon>
        <taxon>Sar</taxon>
        <taxon>Stramenopiles</taxon>
        <taxon>Oomycota</taxon>
        <taxon>Saprolegniomycetes</taxon>
        <taxon>Saprolegniales</taxon>
        <taxon>Saprolegniaceae</taxon>
        <taxon>Saprolegnia</taxon>
    </lineage>
</organism>
<keyword evidence="3" id="KW-0539">Nucleus</keyword>
<dbReference type="InterPro" id="IPR006447">
    <property type="entry name" value="Myb_dom_plants"/>
</dbReference>
<dbReference type="STRING" id="1156394.T0QG58"/>
<sequence length="163" mass="18369">MMYFFPQSMLPVMTTTVKEERPAVSGAWSELEHKRFLVALELYPKGPWKAIASYVGTRTPRQTQTHAQKYREKLFRQMRGLKKGPGSKAKKTQDVMEAVYNEIKSITFEAVDPVAMTPTAAATSAASPTDVTDVSECQMQMLMLDNMTFEESLDYLIGCVEEV</sequence>
<dbReference type="InterPro" id="IPR001005">
    <property type="entry name" value="SANT/Myb"/>
</dbReference>
<dbReference type="AlphaFoldDB" id="T0QG58"/>
<keyword evidence="1" id="KW-0805">Transcription regulation</keyword>
<dbReference type="SMART" id="SM00717">
    <property type="entry name" value="SANT"/>
    <property type="match status" value="1"/>
</dbReference>
<evidence type="ECO:0000313" key="7">
    <source>
        <dbReference type="Proteomes" id="UP000030762"/>
    </source>
</evidence>
<dbReference type="GeneID" id="19950629"/>
<evidence type="ECO:0000313" key="6">
    <source>
        <dbReference type="EMBL" id="EQC32585.1"/>
    </source>
</evidence>
<dbReference type="Gene3D" id="1.10.10.60">
    <property type="entry name" value="Homeodomain-like"/>
    <property type="match status" value="1"/>
</dbReference>
<dbReference type="CDD" id="cd00167">
    <property type="entry name" value="SANT"/>
    <property type="match status" value="1"/>
</dbReference>
<dbReference type="RefSeq" id="XP_008614086.1">
    <property type="nucleotide sequence ID" value="XM_008615864.1"/>
</dbReference>
<dbReference type="PANTHER" id="PTHR12802">
    <property type="entry name" value="SWI/SNF COMPLEX-RELATED"/>
    <property type="match status" value="1"/>
</dbReference>
<gene>
    <name evidence="6" type="ORF">SDRG_09902</name>
</gene>
<dbReference type="OrthoDB" id="69594at2759"/>
<proteinExistence type="predicted"/>
<dbReference type="NCBIfam" id="TIGR01557">
    <property type="entry name" value="myb_SHAQKYF"/>
    <property type="match status" value="1"/>
</dbReference>
<evidence type="ECO:0000259" key="5">
    <source>
        <dbReference type="PROSITE" id="PS51294"/>
    </source>
</evidence>
<reference evidence="6 7" key="1">
    <citation type="submission" date="2012-04" db="EMBL/GenBank/DDBJ databases">
        <title>The Genome Sequence of Saprolegnia declina VS20.</title>
        <authorList>
            <consortium name="The Broad Institute Genome Sequencing Platform"/>
            <person name="Russ C."/>
            <person name="Nusbaum C."/>
            <person name="Tyler B."/>
            <person name="van West P."/>
            <person name="Dieguez-Uribeondo J."/>
            <person name="de Bruijn I."/>
            <person name="Tripathy S."/>
            <person name="Jiang R."/>
            <person name="Young S.K."/>
            <person name="Zeng Q."/>
            <person name="Gargeya S."/>
            <person name="Fitzgerald M."/>
            <person name="Haas B."/>
            <person name="Abouelleil A."/>
            <person name="Alvarado L."/>
            <person name="Arachchi H.M."/>
            <person name="Berlin A."/>
            <person name="Chapman S.B."/>
            <person name="Goldberg J."/>
            <person name="Griggs A."/>
            <person name="Gujja S."/>
            <person name="Hansen M."/>
            <person name="Howarth C."/>
            <person name="Imamovic A."/>
            <person name="Larimer J."/>
            <person name="McCowen C."/>
            <person name="Montmayeur A."/>
            <person name="Murphy C."/>
            <person name="Neiman D."/>
            <person name="Pearson M."/>
            <person name="Priest M."/>
            <person name="Roberts A."/>
            <person name="Saif S."/>
            <person name="Shea T."/>
            <person name="Sisk P."/>
            <person name="Sykes S."/>
            <person name="Wortman J."/>
            <person name="Nusbaum C."/>
            <person name="Birren B."/>
        </authorList>
    </citation>
    <scope>NUCLEOTIDE SEQUENCE [LARGE SCALE GENOMIC DNA]</scope>
    <source>
        <strain evidence="6 7">VS20</strain>
    </source>
</reference>
<dbReference type="PROSITE" id="PS51294">
    <property type="entry name" value="HTH_MYB"/>
    <property type="match status" value="1"/>
</dbReference>